<evidence type="ECO:0000313" key="8">
    <source>
        <dbReference type="EMBL" id="PNG99333.1"/>
    </source>
</evidence>
<evidence type="ECO:0000256" key="6">
    <source>
        <dbReference type="PIRSR" id="PIRSR602081-2"/>
    </source>
</evidence>
<dbReference type="InterPro" id="IPR018394">
    <property type="entry name" value="DNA_photolyase_1_CS_C"/>
</dbReference>
<dbReference type="GO" id="GO:0006950">
    <property type="term" value="P:response to stress"/>
    <property type="evidence" value="ECO:0007669"/>
    <property type="project" value="UniProtKB-ARBA"/>
</dbReference>
<dbReference type="GO" id="GO:0003677">
    <property type="term" value="F:DNA binding"/>
    <property type="evidence" value="ECO:0007669"/>
    <property type="project" value="TreeGrafter"/>
</dbReference>
<dbReference type="PANTHER" id="PTHR11455">
    <property type="entry name" value="CRYPTOCHROME"/>
    <property type="match status" value="1"/>
</dbReference>
<dbReference type="InterPro" id="IPR002081">
    <property type="entry name" value="Cryptochrome/DNA_photolyase_1"/>
</dbReference>
<evidence type="ECO:0000256" key="4">
    <source>
        <dbReference type="ARBA" id="ARBA00022991"/>
    </source>
</evidence>
<organism evidence="8 9">
    <name type="scientific">Tetrabaena socialis</name>
    <dbReference type="NCBI Taxonomy" id="47790"/>
    <lineage>
        <taxon>Eukaryota</taxon>
        <taxon>Viridiplantae</taxon>
        <taxon>Chlorophyta</taxon>
        <taxon>core chlorophytes</taxon>
        <taxon>Chlorophyceae</taxon>
        <taxon>CS clade</taxon>
        <taxon>Chlamydomonadales</taxon>
        <taxon>Tetrabaenaceae</taxon>
        <taxon>Tetrabaena</taxon>
    </lineage>
</organism>
<keyword evidence="8" id="KW-0456">Lyase</keyword>
<evidence type="ECO:0000313" key="9">
    <source>
        <dbReference type="Proteomes" id="UP000236333"/>
    </source>
</evidence>
<comment type="similarity">
    <text evidence="1">Belongs to the DNA photolyase class-1 family.</text>
</comment>
<proteinExistence type="inferred from homology"/>
<feature type="binding site" evidence="5">
    <location>
        <begin position="135"/>
        <end position="137"/>
    </location>
    <ligand>
        <name>FAD</name>
        <dbReference type="ChEBI" id="CHEBI:57692"/>
    </ligand>
</feature>
<dbReference type="PRINTS" id="PR00147">
    <property type="entry name" value="DNAPHOTLYASE"/>
</dbReference>
<sequence length="235" mass="26750">YLKFGCVGVREVFRAVVQAHGAGHALIRQLFWRAFYDQVAYHFPGVLAGQVTPGKSNESLNRKYDGIPWVSSQPLFDAWCAGRTGFPIVDAGMRQLLATGYMHNRVRMVSANFLVKVLHIDWRLGERFFAQNLVDYDPSSNSGGWQWASGGGADSQQYYRVFSPWLQAEHHDPSCVYIKRHIPELRTIPVADILAWHSAHIKYPTTYSTPYPPPIVADYRVEAKRSMAMYKKNLN</sequence>
<evidence type="ECO:0000256" key="3">
    <source>
        <dbReference type="ARBA" id="ARBA00022827"/>
    </source>
</evidence>
<evidence type="ECO:0000256" key="2">
    <source>
        <dbReference type="ARBA" id="ARBA00022630"/>
    </source>
</evidence>
<feature type="binding site" evidence="5">
    <location>
        <begin position="29"/>
        <end position="36"/>
    </location>
    <ligand>
        <name>FAD</name>
        <dbReference type="ChEBI" id="CHEBI:57692"/>
    </ligand>
</feature>
<dbReference type="Proteomes" id="UP000236333">
    <property type="component" value="Unassembled WGS sequence"/>
</dbReference>
<keyword evidence="4" id="KW-0157">Chromophore</keyword>
<dbReference type="Pfam" id="PF03441">
    <property type="entry name" value="FAD_binding_7"/>
    <property type="match status" value="1"/>
</dbReference>
<keyword evidence="3 5" id="KW-0274">FAD</keyword>
<dbReference type="PANTHER" id="PTHR11455:SF9">
    <property type="entry name" value="CRYPTOCHROME CIRCADIAN CLOCK 5 ISOFORM X1"/>
    <property type="match status" value="1"/>
</dbReference>
<keyword evidence="2 5" id="KW-0285">Flavoprotein</keyword>
<evidence type="ECO:0000259" key="7">
    <source>
        <dbReference type="Pfam" id="PF03441"/>
    </source>
</evidence>
<feature type="non-terminal residue" evidence="8">
    <location>
        <position position="1"/>
    </location>
</feature>
<dbReference type="InterPro" id="IPR005101">
    <property type="entry name" value="Cryptochr/Photolyase_FAD-bd"/>
</dbReference>
<feature type="site" description="Electron transfer via tryptophanyl radical" evidence="6">
    <location>
        <position position="69"/>
    </location>
</feature>
<dbReference type="PROSITE" id="PS00394">
    <property type="entry name" value="DNA_PHOTOLYASES_1_1"/>
    <property type="match status" value="1"/>
</dbReference>
<reference evidence="8 9" key="1">
    <citation type="journal article" date="2017" name="Mol. Biol. Evol.">
        <title>The 4-celled Tetrabaena socialis nuclear genome reveals the essential components for genetic control of cell number at the origin of multicellularity in the volvocine lineage.</title>
        <authorList>
            <person name="Featherston J."/>
            <person name="Arakaki Y."/>
            <person name="Hanschen E.R."/>
            <person name="Ferris P.J."/>
            <person name="Michod R.E."/>
            <person name="Olson B.J.S.C."/>
            <person name="Nozaki H."/>
            <person name="Durand P.M."/>
        </authorList>
    </citation>
    <scope>NUCLEOTIDE SEQUENCE [LARGE SCALE GENOMIC DNA]</scope>
    <source>
        <strain evidence="8 9">NIES-571</strain>
    </source>
</reference>
<evidence type="ECO:0000256" key="1">
    <source>
        <dbReference type="ARBA" id="ARBA00005862"/>
    </source>
</evidence>
<dbReference type="AlphaFoldDB" id="A0A2J7ZGC9"/>
<evidence type="ECO:0000256" key="5">
    <source>
        <dbReference type="PIRSR" id="PIRSR602081-1"/>
    </source>
</evidence>
<gene>
    <name evidence="8" type="ORF">TSOC_014891</name>
</gene>
<accession>A0A2J7ZGC9</accession>
<protein>
    <submittedName>
        <fullName evidence="8">Deoxyribodipyrimidine photo-lyase</fullName>
    </submittedName>
</protein>
<dbReference type="Gene3D" id="1.10.579.10">
    <property type="entry name" value="DNA Cyclobutane Dipyrimidine Photolyase, subunit A, domain 3"/>
    <property type="match status" value="1"/>
</dbReference>
<dbReference type="GO" id="GO:0071949">
    <property type="term" value="F:FAD binding"/>
    <property type="evidence" value="ECO:0007669"/>
    <property type="project" value="TreeGrafter"/>
</dbReference>
<dbReference type="GO" id="GO:0006139">
    <property type="term" value="P:nucleobase-containing compound metabolic process"/>
    <property type="evidence" value="ECO:0007669"/>
    <property type="project" value="UniProtKB-ARBA"/>
</dbReference>
<dbReference type="EMBL" id="PGGS01003238">
    <property type="protein sequence ID" value="PNG99333.1"/>
    <property type="molecule type" value="Genomic_DNA"/>
</dbReference>
<dbReference type="SUPFAM" id="SSF48173">
    <property type="entry name" value="Cryptochrome/photolyase FAD-binding domain"/>
    <property type="match status" value="1"/>
</dbReference>
<feature type="domain" description="Cryptochrome/DNA photolyase FAD-binding" evidence="7">
    <location>
        <begin position="27"/>
        <end position="231"/>
    </location>
</feature>
<keyword evidence="9" id="KW-1185">Reference proteome</keyword>
<dbReference type="Gene3D" id="1.25.40.80">
    <property type="match status" value="1"/>
</dbReference>
<dbReference type="InterPro" id="IPR036134">
    <property type="entry name" value="Crypto/Photolyase_FAD-like_sf"/>
</dbReference>
<feature type="site" description="Electron transfer via tryptophanyl radical" evidence="6">
    <location>
        <position position="122"/>
    </location>
</feature>
<dbReference type="OrthoDB" id="435881at2759"/>
<name>A0A2J7ZGC9_9CHLO</name>
<comment type="caution">
    <text evidence="8">The sequence shown here is derived from an EMBL/GenBank/DDBJ whole genome shotgun (WGS) entry which is preliminary data.</text>
</comment>
<dbReference type="GO" id="GO:0003904">
    <property type="term" value="F:deoxyribodipyrimidine photo-lyase activity"/>
    <property type="evidence" value="ECO:0007669"/>
    <property type="project" value="TreeGrafter"/>
</dbReference>
<comment type="cofactor">
    <cofactor evidence="5">
        <name>FAD</name>
        <dbReference type="ChEBI" id="CHEBI:57692"/>
    </cofactor>
    <text evidence="5">Binds 1 FAD per subunit.</text>
</comment>
<feature type="site" description="Electron transfer via tryptophanyl radical" evidence="6">
    <location>
        <position position="145"/>
    </location>
</feature>